<dbReference type="OrthoDB" id="2588702at2759"/>
<evidence type="ECO:0000313" key="3">
    <source>
        <dbReference type="EnsemblMetazoa" id="AAEL027814-PA"/>
    </source>
</evidence>
<keyword evidence="4" id="KW-1185">Reference proteome</keyword>
<proteinExistence type="predicted"/>
<feature type="region of interest" description="Disordered" evidence="1">
    <location>
        <begin position="198"/>
        <end position="236"/>
    </location>
</feature>
<accession>A0A6I8U5Y6</accession>
<gene>
    <name evidence="3" type="primary">110675982</name>
</gene>
<reference evidence="3 4" key="1">
    <citation type="submission" date="2017-06" db="EMBL/GenBank/DDBJ databases">
        <title>Aedes aegypti genome working group (AGWG) sequencing and assembly.</title>
        <authorList>
            <consortium name="Aedes aegypti Genome Working Group (AGWG)"/>
            <person name="Matthews B.J."/>
        </authorList>
    </citation>
    <scope>NUCLEOTIDE SEQUENCE [LARGE SCALE GENOMIC DNA]</scope>
    <source>
        <strain evidence="3 4">LVP_AGWG</strain>
    </source>
</reference>
<feature type="chain" id="PRO_5043557174" evidence="2">
    <location>
        <begin position="20"/>
        <end position="413"/>
    </location>
</feature>
<evidence type="ECO:0000313" key="4">
    <source>
        <dbReference type="Proteomes" id="UP000008820"/>
    </source>
</evidence>
<dbReference type="AlphaFoldDB" id="A0A6I8U5Y6"/>
<dbReference type="EnsemblMetazoa" id="AAEL027814-RA">
    <property type="protein sequence ID" value="AAEL027814-PA"/>
    <property type="gene ID" value="AAEL027814"/>
</dbReference>
<reference evidence="3" key="2">
    <citation type="submission" date="2020-05" db="UniProtKB">
        <authorList>
            <consortium name="EnsemblMetazoa"/>
        </authorList>
    </citation>
    <scope>IDENTIFICATION</scope>
    <source>
        <strain evidence="3">LVP_AGWG</strain>
    </source>
</reference>
<organism evidence="3 4">
    <name type="scientific">Aedes aegypti</name>
    <name type="common">Yellowfever mosquito</name>
    <name type="synonym">Culex aegypti</name>
    <dbReference type="NCBI Taxonomy" id="7159"/>
    <lineage>
        <taxon>Eukaryota</taxon>
        <taxon>Metazoa</taxon>
        <taxon>Ecdysozoa</taxon>
        <taxon>Arthropoda</taxon>
        <taxon>Hexapoda</taxon>
        <taxon>Insecta</taxon>
        <taxon>Pterygota</taxon>
        <taxon>Neoptera</taxon>
        <taxon>Endopterygota</taxon>
        <taxon>Diptera</taxon>
        <taxon>Nematocera</taxon>
        <taxon>Culicoidea</taxon>
        <taxon>Culicidae</taxon>
        <taxon>Culicinae</taxon>
        <taxon>Aedini</taxon>
        <taxon>Aedes</taxon>
        <taxon>Stegomyia</taxon>
    </lineage>
</organism>
<feature type="compositionally biased region" description="Low complexity" evidence="1">
    <location>
        <begin position="207"/>
        <end position="216"/>
    </location>
</feature>
<name>A0A6I8U5Y6_AEDAE</name>
<feature type="compositionally biased region" description="Basic and acidic residues" evidence="1">
    <location>
        <begin position="217"/>
        <end position="226"/>
    </location>
</feature>
<feature type="region of interest" description="Disordered" evidence="1">
    <location>
        <begin position="354"/>
        <end position="395"/>
    </location>
</feature>
<evidence type="ECO:0000256" key="1">
    <source>
        <dbReference type="SAM" id="MobiDB-lite"/>
    </source>
</evidence>
<dbReference type="InParanoid" id="A0A6I8U5Y6"/>
<keyword evidence="2" id="KW-0732">Signal</keyword>
<feature type="signal peptide" evidence="2">
    <location>
        <begin position="1"/>
        <end position="19"/>
    </location>
</feature>
<protein>
    <submittedName>
        <fullName evidence="3">Uncharacterized protein</fullName>
    </submittedName>
</protein>
<evidence type="ECO:0000256" key="2">
    <source>
        <dbReference type="SAM" id="SignalP"/>
    </source>
</evidence>
<sequence>MANLVQIVIIIATIHIVRPLSIEHPHSFSLFKRGVVLGDMTYSYASTDMGSSNGGRVKTLTVIKNVSIPKPTSTMFSDRTEQFFETFDLTGHKKQEQVQYWPPDDTNKMKKISLKPPTFEIPNIPKIKEPPQEELKHPAELLEIVKSASKTQSQLIKAQKFANDDTGPVMFPPDAQMMKKKNNGVVSVAKEYTSILTSTPKDRSKTKTVSKLSTKVEPTKTQESHPDNYNSFDPSSLYEDDFDQTEYVYSPETKTFAFKQISKASPDLKDKLKNTAYAVKDPSPPSTIDFKLYNENATTTPDLLFSELANAVATRNVSMIKSLAGQLEEPFEFAKFNFESLKTEEYIPISFDFNPTSKKEPMQETTTTEMKKMDISDEFGPTTVETPMPTTKKPSKYIAPRLRGFKRFSSRKQ</sequence>
<dbReference type="Proteomes" id="UP000008820">
    <property type="component" value="Chromosome 2"/>
</dbReference>